<dbReference type="GO" id="GO:0016020">
    <property type="term" value="C:membrane"/>
    <property type="evidence" value="ECO:0007669"/>
    <property type="project" value="UniProtKB-SubCell"/>
</dbReference>
<feature type="transmembrane region" description="Helical" evidence="5">
    <location>
        <begin position="72"/>
        <end position="91"/>
    </location>
</feature>
<evidence type="ECO:0000313" key="8">
    <source>
        <dbReference type="Proteomes" id="UP000283513"/>
    </source>
</evidence>
<feature type="transmembrane region" description="Helical" evidence="5">
    <location>
        <begin position="131"/>
        <end position="155"/>
    </location>
</feature>
<comment type="subcellular location">
    <subcellularLocation>
        <location evidence="1">Membrane</location>
        <topology evidence="1">Multi-pass membrane protein</topology>
    </subcellularLocation>
</comment>
<sequence length="206" mass="23311">MFKKKVKYAFYTLGHPSDGFYEIRHRGRGSVGLSILFVFLFAVCFSANRQYAGFVVNNVNPMEINSLAEICAVFLLFFLFCVGNWSITCLMDGEGRFKDIVTVCGYAMLPMILTFIPAILFSQVVAEDEEAFYYLLLAVGIAWFLFLVLVGIMTVHNYTLGKTLATMILTFIAMLVIIFVVMLLFSLIGQVISFIESLYNEIMLRV</sequence>
<keyword evidence="4 5" id="KW-0472">Membrane</keyword>
<gene>
    <name evidence="7" type="ORF">DW856_14085</name>
</gene>
<feature type="transmembrane region" description="Helical" evidence="5">
    <location>
        <begin position="167"/>
        <end position="195"/>
    </location>
</feature>
<evidence type="ECO:0000256" key="2">
    <source>
        <dbReference type="ARBA" id="ARBA00022692"/>
    </source>
</evidence>
<evidence type="ECO:0000256" key="3">
    <source>
        <dbReference type="ARBA" id="ARBA00022989"/>
    </source>
</evidence>
<dbReference type="RefSeq" id="WP_006858671.1">
    <property type="nucleotide sequence ID" value="NZ_CACRUM010000073.1"/>
</dbReference>
<protein>
    <submittedName>
        <fullName evidence="7">YIP1 family protein</fullName>
    </submittedName>
</protein>
<keyword evidence="2 5" id="KW-0812">Transmembrane</keyword>
<dbReference type="InterPro" id="IPR006977">
    <property type="entry name" value="Yip1_dom"/>
</dbReference>
<evidence type="ECO:0000256" key="5">
    <source>
        <dbReference type="SAM" id="Phobius"/>
    </source>
</evidence>
<name>A0A1Q6S9F3_9FIRM</name>
<reference evidence="7 8" key="1">
    <citation type="submission" date="2018-08" db="EMBL/GenBank/DDBJ databases">
        <title>A genome reference for cultivated species of the human gut microbiota.</title>
        <authorList>
            <person name="Zou Y."/>
            <person name="Xue W."/>
            <person name="Luo G."/>
        </authorList>
    </citation>
    <scope>NUCLEOTIDE SEQUENCE [LARGE SCALE GENOMIC DNA]</scope>
    <source>
        <strain evidence="7 8">AM37-1AC</strain>
    </source>
</reference>
<feature type="transmembrane region" description="Helical" evidence="5">
    <location>
        <begin position="31"/>
        <end position="52"/>
    </location>
</feature>
<evidence type="ECO:0000256" key="1">
    <source>
        <dbReference type="ARBA" id="ARBA00004141"/>
    </source>
</evidence>
<keyword evidence="3 5" id="KW-1133">Transmembrane helix</keyword>
<accession>A0A1Q6S9F3</accession>
<dbReference type="AlphaFoldDB" id="A0A1Q6S9F3"/>
<proteinExistence type="predicted"/>
<dbReference type="Proteomes" id="UP000283513">
    <property type="component" value="Unassembled WGS sequence"/>
</dbReference>
<comment type="caution">
    <text evidence="7">The sequence shown here is derived from an EMBL/GenBank/DDBJ whole genome shotgun (WGS) entry which is preliminary data.</text>
</comment>
<dbReference type="EMBL" id="QSHO01000013">
    <property type="protein sequence ID" value="RHC15174.1"/>
    <property type="molecule type" value="Genomic_DNA"/>
</dbReference>
<dbReference type="Pfam" id="PF04893">
    <property type="entry name" value="Yip1"/>
    <property type="match status" value="1"/>
</dbReference>
<feature type="domain" description="Yip1" evidence="6">
    <location>
        <begin position="12"/>
        <end position="180"/>
    </location>
</feature>
<organism evidence="7 8">
    <name type="scientific">Roseburia intestinalis</name>
    <dbReference type="NCBI Taxonomy" id="166486"/>
    <lineage>
        <taxon>Bacteria</taxon>
        <taxon>Bacillati</taxon>
        <taxon>Bacillota</taxon>
        <taxon>Clostridia</taxon>
        <taxon>Lachnospirales</taxon>
        <taxon>Lachnospiraceae</taxon>
        <taxon>Roseburia</taxon>
    </lineage>
</organism>
<feature type="transmembrane region" description="Helical" evidence="5">
    <location>
        <begin position="103"/>
        <end position="125"/>
    </location>
</feature>
<dbReference type="GeneID" id="61432746"/>
<evidence type="ECO:0000256" key="4">
    <source>
        <dbReference type="ARBA" id="ARBA00023136"/>
    </source>
</evidence>
<evidence type="ECO:0000259" key="6">
    <source>
        <dbReference type="Pfam" id="PF04893"/>
    </source>
</evidence>
<evidence type="ECO:0000313" key="7">
    <source>
        <dbReference type="EMBL" id="RHC15174.1"/>
    </source>
</evidence>